<dbReference type="AlphaFoldDB" id="A0A426XRZ1"/>
<accession>A0A426XRZ1</accession>
<evidence type="ECO:0000256" key="3">
    <source>
        <dbReference type="ARBA" id="ARBA00023054"/>
    </source>
</evidence>
<sequence length="395" mass="44395">MIKYKGNGSLSCISSCLKRRMLMYILMQERQLDHLRRLKDKVKTPESVPRLFDLVTVKDEKLKLAFFAALGNTVVAEDLDQATRIAYGRDQEFRRVVTLEGALFEKSGTMSGGGSRPLGGKMGTSIPVSISGEDAANAEEELSQLVGQLNSLRQRISDCVKRYRGCEKAEAHLEMELAKTNKEVGLFLFQCVDSLNEHHRYVIKQLESLKVASNPKKDELNRLKELDNVISAEQNELEKLGQCSSTLKERNYLVNVKSTPAANLQKKIENAGGEPLKNQKSKVARIQAVDAEYKLQDARKLKKEWEMKVKASGKRLDDIQIELVKHMDLLDEFMAGFNIISLKLKEMYQMITLGGDAELELVDSLDPFSEGVVFSVRPPKKSWKNIANLSGGEKV</sequence>
<dbReference type="InterPro" id="IPR036277">
    <property type="entry name" value="SMC_hinge_sf"/>
</dbReference>
<evidence type="ECO:0000256" key="4">
    <source>
        <dbReference type="ARBA" id="ARBA00023242"/>
    </source>
</evidence>
<feature type="domain" description="SMC hinge" evidence="6">
    <location>
        <begin position="39"/>
        <end position="86"/>
    </location>
</feature>
<dbReference type="SUPFAM" id="SSF75553">
    <property type="entry name" value="Smc hinge domain"/>
    <property type="match status" value="1"/>
</dbReference>
<dbReference type="GO" id="GO:0007076">
    <property type="term" value="P:mitotic chromosome condensation"/>
    <property type="evidence" value="ECO:0007669"/>
    <property type="project" value="TreeGrafter"/>
</dbReference>
<dbReference type="Gene3D" id="3.40.50.300">
    <property type="entry name" value="P-loop containing nucleotide triphosphate hydrolases"/>
    <property type="match status" value="1"/>
</dbReference>
<evidence type="ECO:0000259" key="6">
    <source>
        <dbReference type="Pfam" id="PF06470"/>
    </source>
</evidence>
<evidence type="ECO:0000256" key="2">
    <source>
        <dbReference type="ARBA" id="ARBA00022840"/>
    </source>
</evidence>
<gene>
    <name evidence="7" type="ORF">B296_00032503</name>
</gene>
<keyword evidence="1" id="KW-0547">Nucleotide-binding</keyword>
<comment type="caution">
    <text evidence="7">The sequence shown here is derived from an EMBL/GenBank/DDBJ whole genome shotgun (WGS) entry which is preliminary data.</text>
</comment>
<evidence type="ECO:0000256" key="1">
    <source>
        <dbReference type="ARBA" id="ARBA00022741"/>
    </source>
</evidence>
<dbReference type="GO" id="GO:0005524">
    <property type="term" value="F:ATP binding"/>
    <property type="evidence" value="ECO:0007669"/>
    <property type="project" value="UniProtKB-KW"/>
</dbReference>
<keyword evidence="4" id="KW-0539">Nucleus</keyword>
<organism evidence="7 8">
    <name type="scientific">Ensete ventricosum</name>
    <name type="common">Abyssinian banana</name>
    <name type="synonym">Musa ensete</name>
    <dbReference type="NCBI Taxonomy" id="4639"/>
    <lineage>
        <taxon>Eukaryota</taxon>
        <taxon>Viridiplantae</taxon>
        <taxon>Streptophyta</taxon>
        <taxon>Embryophyta</taxon>
        <taxon>Tracheophyta</taxon>
        <taxon>Spermatophyta</taxon>
        <taxon>Magnoliopsida</taxon>
        <taxon>Liliopsida</taxon>
        <taxon>Zingiberales</taxon>
        <taxon>Musaceae</taxon>
        <taxon>Ensete</taxon>
    </lineage>
</organism>
<dbReference type="InterPro" id="IPR010935">
    <property type="entry name" value="SMC_hinge"/>
</dbReference>
<dbReference type="Proteomes" id="UP000287651">
    <property type="component" value="Unassembled WGS sequence"/>
</dbReference>
<dbReference type="InterPro" id="IPR027417">
    <property type="entry name" value="P-loop_NTPase"/>
</dbReference>
<dbReference type="GO" id="GO:0000796">
    <property type="term" value="C:condensin complex"/>
    <property type="evidence" value="ECO:0007669"/>
    <property type="project" value="TreeGrafter"/>
</dbReference>
<proteinExistence type="predicted"/>
<dbReference type="PANTHER" id="PTHR18937:SF172">
    <property type="entry name" value="STRUCTURAL MAINTENANCE OF CHROMOSOMES PROTEIN"/>
    <property type="match status" value="1"/>
</dbReference>
<feature type="coiled-coil region" evidence="5">
    <location>
        <begin position="216"/>
        <end position="243"/>
    </location>
</feature>
<protein>
    <recommendedName>
        <fullName evidence="6">SMC hinge domain-containing protein</fullName>
    </recommendedName>
</protein>
<evidence type="ECO:0000313" key="8">
    <source>
        <dbReference type="Proteomes" id="UP000287651"/>
    </source>
</evidence>
<dbReference type="Gene3D" id="3.30.70.1620">
    <property type="match status" value="1"/>
</dbReference>
<evidence type="ECO:0000313" key="7">
    <source>
        <dbReference type="EMBL" id="RRT42220.1"/>
    </source>
</evidence>
<keyword evidence="3 5" id="KW-0175">Coiled coil</keyword>
<keyword evidence="2" id="KW-0067">ATP-binding</keyword>
<dbReference type="FunFam" id="3.30.70.1620:FF:000003">
    <property type="entry name" value="Structural maintenance of chromosomes 4"/>
    <property type="match status" value="1"/>
</dbReference>
<dbReference type="SUPFAM" id="SSF52540">
    <property type="entry name" value="P-loop containing nucleoside triphosphate hydrolases"/>
    <property type="match status" value="1"/>
</dbReference>
<reference evidence="7 8" key="1">
    <citation type="journal article" date="2014" name="Agronomy (Basel)">
        <title>A Draft Genome Sequence for Ensete ventricosum, the Drought-Tolerant Tree Against Hunger.</title>
        <authorList>
            <person name="Harrison J."/>
            <person name="Moore K.A."/>
            <person name="Paszkiewicz K."/>
            <person name="Jones T."/>
            <person name="Grant M."/>
            <person name="Ambacheew D."/>
            <person name="Muzemil S."/>
            <person name="Studholme D.J."/>
        </authorList>
    </citation>
    <scope>NUCLEOTIDE SEQUENCE [LARGE SCALE GENOMIC DNA]</scope>
</reference>
<name>A0A426XRZ1_ENSVE</name>
<dbReference type="EMBL" id="AMZH03017993">
    <property type="protein sequence ID" value="RRT42220.1"/>
    <property type="molecule type" value="Genomic_DNA"/>
</dbReference>
<dbReference type="Pfam" id="PF06470">
    <property type="entry name" value="SMC_hinge"/>
    <property type="match status" value="1"/>
</dbReference>
<evidence type="ECO:0000256" key="5">
    <source>
        <dbReference type="SAM" id="Coils"/>
    </source>
</evidence>
<dbReference type="PANTHER" id="PTHR18937">
    <property type="entry name" value="STRUCTURAL MAINTENANCE OF CHROMOSOMES SMC FAMILY MEMBER"/>
    <property type="match status" value="1"/>
</dbReference>